<evidence type="ECO:0000313" key="3">
    <source>
        <dbReference type="EMBL" id="MBL0742349.1"/>
    </source>
</evidence>
<gene>
    <name evidence="3" type="ORF">JI741_14055</name>
</gene>
<feature type="repeat" description="TPR" evidence="1">
    <location>
        <begin position="472"/>
        <end position="505"/>
    </location>
</feature>
<dbReference type="CDD" id="cd07302">
    <property type="entry name" value="CHD"/>
    <property type="match status" value="1"/>
</dbReference>
<evidence type="ECO:0000313" key="4">
    <source>
        <dbReference type="Proteomes" id="UP000613030"/>
    </source>
</evidence>
<evidence type="ECO:0000256" key="1">
    <source>
        <dbReference type="PROSITE-ProRule" id="PRU00339"/>
    </source>
</evidence>
<dbReference type="InterPro" id="IPR011990">
    <property type="entry name" value="TPR-like_helical_dom_sf"/>
</dbReference>
<dbReference type="PROSITE" id="PS50293">
    <property type="entry name" value="TPR_REGION"/>
    <property type="match status" value="1"/>
</dbReference>
<organism evidence="3 4">
    <name type="scientific">Chryseolinea lacunae</name>
    <dbReference type="NCBI Taxonomy" id="2801331"/>
    <lineage>
        <taxon>Bacteria</taxon>
        <taxon>Pseudomonadati</taxon>
        <taxon>Bacteroidota</taxon>
        <taxon>Cytophagia</taxon>
        <taxon>Cytophagales</taxon>
        <taxon>Fulvivirgaceae</taxon>
        <taxon>Chryseolinea</taxon>
    </lineage>
</organism>
<dbReference type="SUPFAM" id="SSF55073">
    <property type="entry name" value="Nucleotide cyclase"/>
    <property type="match status" value="1"/>
</dbReference>
<dbReference type="PANTHER" id="PTHR43081:SF19">
    <property type="entry name" value="PH-SENSITIVE ADENYLATE CYCLASE RV1264"/>
    <property type="match status" value="1"/>
</dbReference>
<dbReference type="PROSITE" id="PS50125">
    <property type="entry name" value="GUANYLATE_CYCLASE_2"/>
    <property type="match status" value="1"/>
</dbReference>
<dbReference type="InterPro" id="IPR001054">
    <property type="entry name" value="A/G_cyclase"/>
</dbReference>
<accession>A0ABS1KSB0</accession>
<proteinExistence type="predicted"/>
<dbReference type="Gene3D" id="3.30.70.1230">
    <property type="entry name" value="Nucleotide cyclase"/>
    <property type="match status" value="1"/>
</dbReference>
<keyword evidence="1" id="KW-0802">TPR repeat</keyword>
<dbReference type="SMART" id="SM00028">
    <property type="entry name" value="TPR"/>
    <property type="match status" value="4"/>
</dbReference>
<dbReference type="PANTHER" id="PTHR43081">
    <property type="entry name" value="ADENYLATE CYCLASE, TERMINAL-DIFFERENTIATION SPECIFIC-RELATED"/>
    <property type="match status" value="1"/>
</dbReference>
<dbReference type="Proteomes" id="UP000613030">
    <property type="component" value="Unassembled WGS sequence"/>
</dbReference>
<dbReference type="PROSITE" id="PS50005">
    <property type="entry name" value="TPR"/>
    <property type="match status" value="2"/>
</dbReference>
<dbReference type="EMBL" id="JAERRB010000004">
    <property type="protein sequence ID" value="MBL0742349.1"/>
    <property type="molecule type" value="Genomic_DNA"/>
</dbReference>
<name>A0ABS1KSB0_9BACT</name>
<sequence>MRQLVAILFADMMGYTSLMQENEQLARQKRHRLKAVLEACIRDHRGKILQYYGDGSLSIFTSAIDAVHCGIEIQRALREDPKVDLRIGIHTGDVTVEDGGIFGDGVNLASRIESLATAGSVFISEKVHDEIKNQDNITSHEMGYFELKNVKQPIRVFAITSGGLVVPSREEIRGKTKQPANRLAVLPFVNMSADPENEFFSDGITEELLNALTKVDGLQVTSRTSAYAFKGKNDDIRDIAIKLNVDKVLEGSVRKAGNRVRITAQLINAADGYHVWSETYDRDLIDIFAVQDEISNIIANKLRENLTEAQRLGHRQTVQNVDAYTAYLKGLHYWNKITPADLRTSIACFEKAVALDPGYAQAYAMIASVYSSLGASGQMSPHKAFALVHEFADKALAIDDTIAEGYIAKAGAYLFYEWKWKETYDALQKAIHLNPGAITAYPLLGYYYVLMGEKEEAINVMERAVKLDPLSPIINHALGNIYIYGERYDDAIRQADKVLEMNPQMRINLELKAWGIGMKGDWEAALKIFEEVHRLTNHPLKGLMGVGYAAAKLGQTDKAMDCLSKMEQRQREEPEVTIDGDFVGIWYALGDMDKTFYYINECVKKRTAPVNIFLQYPVFKALKGDPRFEALRIAQG</sequence>
<dbReference type="Pfam" id="PF00211">
    <property type="entry name" value="Guanylate_cyc"/>
    <property type="match status" value="1"/>
</dbReference>
<reference evidence="3 4" key="1">
    <citation type="submission" date="2021-01" db="EMBL/GenBank/DDBJ databases">
        <title>Chryseolinea sp. Jin1 Genome sequencing and assembly.</title>
        <authorList>
            <person name="Kim I."/>
        </authorList>
    </citation>
    <scope>NUCLEOTIDE SEQUENCE [LARGE SCALE GENOMIC DNA]</scope>
    <source>
        <strain evidence="3 4">Jin1</strain>
    </source>
</reference>
<dbReference type="Pfam" id="PF13181">
    <property type="entry name" value="TPR_8"/>
    <property type="match status" value="2"/>
</dbReference>
<comment type="caution">
    <text evidence="3">The sequence shown here is derived from an EMBL/GenBank/DDBJ whole genome shotgun (WGS) entry which is preliminary data.</text>
</comment>
<keyword evidence="4" id="KW-1185">Reference proteome</keyword>
<dbReference type="SUPFAM" id="SSF48452">
    <property type="entry name" value="TPR-like"/>
    <property type="match status" value="2"/>
</dbReference>
<dbReference type="Gene3D" id="3.40.50.10070">
    <property type="entry name" value="TolB, N-terminal domain"/>
    <property type="match status" value="1"/>
</dbReference>
<feature type="domain" description="Guanylate cyclase" evidence="2">
    <location>
        <begin position="6"/>
        <end position="113"/>
    </location>
</feature>
<dbReference type="Gene3D" id="1.25.40.10">
    <property type="entry name" value="Tetratricopeptide repeat domain"/>
    <property type="match status" value="2"/>
</dbReference>
<feature type="repeat" description="TPR" evidence="1">
    <location>
        <begin position="438"/>
        <end position="471"/>
    </location>
</feature>
<dbReference type="InterPro" id="IPR019734">
    <property type="entry name" value="TPR_rpt"/>
</dbReference>
<evidence type="ECO:0000259" key="2">
    <source>
        <dbReference type="PROSITE" id="PS50125"/>
    </source>
</evidence>
<dbReference type="InterPro" id="IPR050697">
    <property type="entry name" value="Adenylyl/Guanylyl_Cyclase_3/4"/>
</dbReference>
<dbReference type="RefSeq" id="WP_202010500.1">
    <property type="nucleotide sequence ID" value="NZ_JAERRB010000004.1"/>
</dbReference>
<dbReference type="InterPro" id="IPR029787">
    <property type="entry name" value="Nucleotide_cyclase"/>
</dbReference>
<protein>
    <submittedName>
        <fullName evidence="3">Tetratricopeptide repeat protein</fullName>
    </submittedName>
</protein>